<comment type="caution">
    <text evidence="2">The sequence shown here is derived from an EMBL/GenBank/DDBJ whole genome shotgun (WGS) entry which is preliminary data.</text>
</comment>
<proteinExistence type="predicted"/>
<feature type="compositionally biased region" description="Basic residues" evidence="1">
    <location>
        <begin position="46"/>
        <end position="57"/>
    </location>
</feature>
<dbReference type="AlphaFoldDB" id="A0A1V8ZYQ5"/>
<feature type="region of interest" description="Disordered" evidence="1">
    <location>
        <begin position="40"/>
        <end position="70"/>
    </location>
</feature>
<reference evidence="2 3" key="1">
    <citation type="submission" date="2017-02" db="EMBL/GenBank/DDBJ databases">
        <title>Draft genome of Saccharomonospora sp. 154.</title>
        <authorList>
            <person name="Alonso-Carmona G.S."/>
            <person name="De La Haba R."/>
            <person name="Vera-Gargallo B."/>
            <person name="Sandoval-Trujillo A.H."/>
            <person name="Ramirez-Duran N."/>
            <person name="Ventosa A."/>
        </authorList>
    </citation>
    <scope>NUCLEOTIDE SEQUENCE [LARGE SCALE GENOMIC DNA]</scope>
    <source>
        <strain evidence="2 3">LRS4.154</strain>
    </source>
</reference>
<dbReference type="RefSeq" id="WP_081194204.1">
    <property type="nucleotide sequence ID" value="NZ_MWIH01000008.1"/>
</dbReference>
<dbReference type="STRING" id="1962155.B1813_19005"/>
<gene>
    <name evidence="2" type="ORF">B1813_19005</name>
</gene>
<evidence type="ECO:0000313" key="3">
    <source>
        <dbReference type="Proteomes" id="UP000192591"/>
    </source>
</evidence>
<evidence type="ECO:0000313" key="2">
    <source>
        <dbReference type="EMBL" id="OQO89930.1"/>
    </source>
</evidence>
<organism evidence="2 3">
    <name type="scientific">Saccharomonospora piscinae</name>
    <dbReference type="NCBI Taxonomy" id="687388"/>
    <lineage>
        <taxon>Bacteria</taxon>
        <taxon>Bacillati</taxon>
        <taxon>Actinomycetota</taxon>
        <taxon>Actinomycetes</taxon>
        <taxon>Pseudonocardiales</taxon>
        <taxon>Pseudonocardiaceae</taxon>
        <taxon>Saccharomonospora</taxon>
    </lineage>
</organism>
<name>A0A1V8ZYQ5_SACPI</name>
<accession>A0A1V8ZYQ5</accession>
<dbReference type="EMBL" id="MWIH01000008">
    <property type="protein sequence ID" value="OQO89930.1"/>
    <property type="molecule type" value="Genomic_DNA"/>
</dbReference>
<protein>
    <submittedName>
        <fullName evidence="2">Uncharacterized protein</fullName>
    </submittedName>
</protein>
<evidence type="ECO:0000256" key="1">
    <source>
        <dbReference type="SAM" id="MobiDB-lite"/>
    </source>
</evidence>
<dbReference type="Proteomes" id="UP000192591">
    <property type="component" value="Unassembled WGS sequence"/>
</dbReference>
<sequence>MIVMFVRVKDPSTGHEFDVPETDWRLKQSRFTRVKQDRYPPVDRPRRAKHHIPRKKAAVAVESPKEPTDG</sequence>
<keyword evidence="3" id="KW-1185">Reference proteome</keyword>